<feature type="transmembrane region" description="Helical" evidence="6">
    <location>
        <begin position="15"/>
        <end position="47"/>
    </location>
</feature>
<sequence>MMFTKLYIDQLDEGYVILITGLTIVFFALLLLAAFFKFALPVMLYIYKIITKGRDKKIKDIPIETDKRFTGEVAAAISTAIHLYLKEQHDSENAVLTIKQARKMYSPWSSKIYGTHQSLK</sequence>
<reference evidence="8" key="1">
    <citation type="journal article" date="2019" name="Int. J. Syst. Evol. Microbiol.">
        <title>The Global Catalogue of Microorganisms (GCM) 10K type strain sequencing project: providing services to taxonomists for standard genome sequencing and annotation.</title>
        <authorList>
            <consortium name="The Broad Institute Genomics Platform"/>
            <consortium name="The Broad Institute Genome Sequencing Center for Infectious Disease"/>
            <person name="Wu L."/>
            <person name="Ma J."/>
        </authorList>
    </citation>
    <scope>NUCLEOTIDE SEQUENCE [LARGE SCALE GENOMIC DNA]</scope>
    <source>
        <strain evidence="8">CCUG 61485</strain>
    </source>
</reference>
<proteinExistence type="predicted"/>
<comment type="caution">
    <text evidence="7">The sequence shown here is derived from an EMBL/GenBank/DDBJ whole genome shotgun (WGS) entry which is preliminary data.</text>
</comment>
<evidence type="ECO:0000256" key="4">
    <source>
        <dbReference type="ARBA" id="ARBA00022989"/>
    </source>
</evidence>
<accession>A0ABW3Y167</accession>
<evidence type="ECO:0000256" key="6">
    <source>
        <dbReference type="SAM" id="Phobius"/>
    </source>
</evidence>
<comment type="subcellular location">
    <subcellularLocation>
        <location evidence="1">Cell membrane</location>
    </subcellularLocation>
</comment>
<evidence type="ECO:0000256" key="3">
    <source>
        <dbReference type="ARBA" id="ARBA00022692"/>
    </source>
</evidence>
<evidence type="ECO:0000313" key="8">
    <source>
        <dbReference type="Proteomes" id="UP001597201"/>
    </source>
</evidence>
<keyword evidence="8" id="KW-1185">Reference proteome</keyword>
<evidence type="ECO:0000256" key="2">
    <source>
        <dbReference type="ARBA" id="ARBA00022475"/>
    </source>
</evidence>
<dbReference type="Pfam" id="PF04277">
    <property type="entry name" value="OAD_gamma"/>
    <property type="match status" value="1"/>
</dbReference>
<evidence type="ECO:0000256" key="1">
    <source>
        <dbReference type="ARBA" id="ARBA00004236"/>
    </source>
</evidence>
<organism evidence="7 8">
    <name type="scientific">Namhaeicola litoreus</name>
    <dbReference type="NCBI Taxonomy" id="1052145"/>
    <lineage>
        <taxon>Bacteria</taxon>
        <taxon>Pseudomonadati</taxon>
        <taxon>Bacteroidota</taxon>
        <taxon>Flavobacteriia</taxon>
        <taxon>Flavobacteriales</taxon>
        <taxon>Flavobacteriaceae</taxon>
        <taxon>Namhaeicola</taxon>
    </lineage>
</organism>
<dbReference type="InterPro" id="IPR005899">
    <property type="entry name" value="Na_pump_deCOase"/>
</dbReference>
<dbReference type="Proteomes" id="UP001597201">
    <property type="component" value="Unassembled WGS sequence"/>
</dbReference>
<keyword evidence="2" id="KW-1003">Cell membrane</keyword>
<keyword evidence="3 6" id="KW-0812">Transmembrane</keyword>
<keyword evidence="5 6" id="KW-0472">Membrane</keyword>
<keyword evidence="4 6" id="KW-1133">Transmembrane helix</keyword>
<gene>
    <name evidence="7" type="ORF">ACFQ39_03915</name>
</gene>
<evidence type="ECO:0000313" key="7">
    <source>
        <dbReference type="EMBL" id="MFD1314752.1"/>
    </source>
</evidence>
<dbReference type="EMBL" id="JBHTMY010000002">
    <property type="protein sequence ID" value="MFD1314752.1"/>
    <property type="molecule type" value="Genomic_DNA"/>
</dbReference>
<evidence type="ECO:0000256" key="5">
    <source>
        <dbReference type="ARBA" id="ARBA00023136"/>
    </source>
</evidence>
<name>A0ABW3Y167_9FLAO</name>
<protein>
    <submittedName>
        <fullName evidence="7">OadG family transporter subunit</fullName>
    </submittedName>
</protein>